<dbReference type="InterPro" id="IPR009858">
    <property type="entry name" value="DUF1415"/>
</dbReference>
<dbReference type="Pfam" id="PF07209">
    <property type="entry name" value="DUF1415"/>
    <property type="match status" value="1"/>
</dbReference>
<dbReference type="EMBL" id="FQUJ01000006">
    <property type="protein sequence ID" value="SHE98716.1"/>
    <property type="molecule type" value="Genomic_DNA"/>
</dbReference>
<evidence type="ECO:0000313" key="2">
    <source>
        <dbReference type="Proteomes" id="UP000184346"/>
    </source>
</evidence>
<sequence>MTDSITSLDQTRAWVERFVVAHDICPFARRELERDSIRYVMASAENLEEALLALIDECRRLDDDPSIETTLLVLPNGVEDFDDYLDLLGLAEGLLEDQGYEGVYQLASFHPDYCFHGVDEDDPANYTNRSPHPMLHLLREASIERVLASFAHPERIPERNAALLRGMGRASFADDARALKSDD</sequence>
<dbReference type="STRING" id="1121942.SAMN02745148_01523"/>
<dbReference type="AlphaFoldDB" id="A0A1M4XZF0"/>
<accession>A0A1M4XZF0</accession>
<evidence type="ECO:0008006" key="3">
    <source>
        <dbReference type="Google" id="ProtNLM"/>
    </source>
</evidence>
<proteinExistence type="predicted"/>
<protein>
    <recommendedName>
        <fullName evidence="3">DUF1415 domain-containing protein</fullName>
    </recommendedName>
</protein>
<evidence type="ECO:0000313" key="1">
    <source>
        <dbReference type="EMBL" id="SHE98716.1"/>
    </source>
</evidence>
<name>A0A1M4XZF0_9GAMM</name>
<dbReference type="RefSeq" id="WP_072821406.1">
    <property type="nucleotide sequence ID" value="NZ_FQUJ01000006.1"/>
</dbReference>
<keyword evidence="2" id="KW-1185">Reference proteome</keyword>
<dbReference type="Proteomes" id="UP000184346">
    <property type="component" value="Unassembled WGS sequence"/>
</dbReference>
<reference evidence="1 2" key="1">
    <citation type="submission" date="2016-11" db="EMBL/GenBank/DDBJ databases">
        <authorList>
            <person name="Jaros S."/>
            <person name="Januszkiewicz K."/>
            <person name="Wedrychowicz H."/>
        </authorList>
    </citation>
    <scope>NUCLEOTIDE SEQUENCE [LARGE SCALE GENOMIC DNA]</scope>
    <source>
        <strain evidence="1 2">DSM 19980</strain>
    </source>
</reference>
<dbReference type="OrthoDB" id="277390at2"/>
<organism evidence="1 2">
    <name type="scientific">Modicisalibacter ilicicola DSM 19980</name>
    <dbReference type="NCBI Taxonomy" id="1121942"/>
    <lineage>
        <taxon>Bacteria</taxon>
        <taxon>Pseudomonadati</taxon>
        <taxon>Pseudomonadota</taxon>
        <taxon>Gammaproteobacteria</taxon>
        <taxon>Oceanospirillales</taxon>
        <taxon>Halomonadaceae</taxon>
        <taxon>Modicisalibacter</taxon>
    </lineage>
</organism>
<gene>
    <name evidence="1" type="ORF">SAMN02745148_01523</name>
</gene>